<dbReference type="InterPro" id="IPR015943">
    <property type="entry name" value="WD40/YVTN_repeat-like_dom_sf"/>
</dbReference>
<protein>
    <submittedName>
        <fullName evidence="2">Protein ELYS</fullName>
    </submittedName>
</protein>
<dbReference type="PANTHER" id="PTHR21583">
    <property type="entry name" value="ELYS PROTEIN"/>
    <property type="match status" value="1"/>
</dbReference>
<reference evidence="2 3" key="1">
    <citation type="submission" date="2021-06" db="EMBL/GenBank/DDBJ databases">
        <title>Caerostris extrusa draft genome.</title>
        <authorList>
            <person name="Kono N."/>
            <person name="Arakawa K."/>
        </authorList>
    </citation>
    <scope>NUCLEOTIDE SEQUENCE [LARGE SCALE GENOMIC DNA]</scope>
</reference>
<dbReference type="EMBL" id="BPLR01001493">
    <property type="protein sequence ID" value="GIZ02700.1"/>
    <property type="molecule type" value="Genomic_DNA"/>
</dbReference>
<keyword evidence="3" id="KW-1185">Reference proteome</keyword>
<dbReference type="InterPro" id="IPR032040">
    <property type="entry name" value="ELYS-bb"/>
</dbReference>
<gene>
    <name evidence="2" type="primary">ahctf1</name>
    <name evidence="2" type="ORF">CEXT_84841</name>
</gene>
<dbReference type="SUPFAM" id="SSF50978">
    <property type="entry name" value="WD40 repeat-like"/>
    <property type="match status" value="1"/>
</dbReference>
<proteinExistence type="predicted"/>
<dbReference type="PANTHER" id="PTHR21583:SF8">
    <property type="entry name" value="PROTEIN ELYS"/>
    <property type="match status" value="1"/>
</dbReference>
<accession>A0AAV4Y6Q3</accession>
<evidence type="ECO:0000259" key="1">
    <source>
        <dbReference type="Pfam" id="PF16687"/>
    </source>
</evidence>
<dbReference type="Proteomes" id="UP001054945">
    <property type="component" value="Unassembled WGS sequence"/>
</dbReference>
<dbReference type="InterPro" id="IPR052620">
    <property type="entry name" value="ELYS/MEL-28_NucAsmblyFactor"/>
</dbReference>
<evidence type="ECO:0000313" key="3">
    <source>
        <dbReference type="Proteomes" id="UP001054945"/>
    </source>
</evidence>
<dbReference type="Pfam" id="PF16687">
    <property type="entry name" value="ELYS-bb"/>
    <property type="match status" value="2"/>
</dbReference>
<dbReference type="Gene3D" id="2.130.10.10">
    <property type="entry name" value="YVTN repeat-like/Quinoprotein amine dehydrogenase"/>
    <property type="match status" value="1"/>
</dbReference>
<sequence>MCDPNFCVYKLGLYKNFNMRCEVVPSEFCNLVPFSSSSYSSYYPQNCENTFGVISKNGLWLYLVHGTVIDIYCTESGKWCGGYCFQQSLNNPSAKITAAVEFNSSHISFPALLLVVNQDDESLVCLFDVNSCKVERAVLIPDRVTSIDVVSKNGGVCIETHNLSRRLRFMFGIVAQHVLLHLNVESSSGGSFEFKSPSSVLGQFPNGRVRVTAVKYIPSLTTLAVGFNFGGIQLWELHHLTLQFTIANDHEEAIVNFAFQEPENDPEFLLFMGF</sequence>
<feature type="domain" description="ELYS beta-propeller" evidence="1">
    <location>
        <begin position="208"/>
        <end position="267"/>
    </location>
</feature>
<evidence type="ECO:0000313" key="2">
    <source>
        <dbReference type="EMBL" id="GIZ02700.1"/>
    </source>
</evidence>
<dbReference type="AlphaFoldDB" id="A0AAV4Y6Q3"/>
<organism evidence="2 3">
    <name type="scientific">Caerostris extrusa</name>
    <name type="common">Bark spider</name>
    <name type="synonym">Caerostris bankana</name>
    <dbReference type="NCBI Taxonomy" id="172846"/>
    <lineage>
        <taxon>Eukaryota</taxon>
        <taxon>Metazoa</taxon>
        <taxon>Ecdysozoa</taxon>
        <taxon>Arthropoda</taxon>
        <taxon>Chelicerata</taxon>
        <taxon>Arachnida</taxon>
        <taxon>Araneae</taxon>
        <taxon>Araneomorphae</taxon>
        <taxon>Entelegynae</taxon>
        <taxon>Araneoidea</taxon>
        <taxon>Araneidae</taxon>
        <taxon>Caerostris</taxon>
    </lineage>
</organism>
<comment type="caution">
    <text evidence="2">The sequence shown here is derived from an EMBL/GenBank/DDBJ whole genome shotgun (WGS) entry which is preliminary data.</text>
</comment>
<dbReference type="InterPro" id="IPR036322">
    <property type="entry name" value="WD40_repeat_dom_sf"/>
</dbReference>
<name>A0AAV4Y6Q3_CAEEX</name>
<feature type="domain" description="ELYS beta-propeller" evidence="1">
    <location>
        <begin position="55"/>
        <end position="175"/>
    </location>
</feature>